<proteinExistence type="predicted"/>
<dbReference type="InterPro" id="IPR013083">
    <property type="entry name" value="Znf_RING/FYVE/PHD"/>
</dbReference>
<evidence type="ECO:0000256" key="3">
    <source>
        <dbReference type="ARBA" id="ARBA00022833"/>
    </source>
</evidence>
<sequence length="148" mass="16680">MAKLEEKVHENTLPCESCGLEGVVHADDCPFIELFCDMCDQYVCTKDFDDHENKCGRAEIPCAYCNELVVRSKMHDHEIKCIPQTAEQLPCMKGQYGAGFLKEFISIGAILKGESDYRECYTHSVIIAAKEVSFVRYALLEATKSTIK</sequence>
<name>A0A3G4ZWB2_9VIRU</name>
<dbReference type="InterPro" id="IPR001293">
    <property type="entry name" value="Znf_TRAF"/>
</dbReference>
<keyword evidence="2" id="KW-0863">Zinc-finger</keyword>
<accession>A0A3G4ZWB2</accession>
<protein>
    <recommendedName>
        <fullName evidence="4">TRAF-type domain-containing protein</fullName>
    </recommendedName>
</protein>
<reference evidence="5" key="1">
    <citation type="submission" date="2018-10" db="EMBL/GenBank/DDBJ databases">
        <title>Hidden diversity of soil giant viruses.</title>
        <authorList>
            <person name="Schulz F."/>
            <person name="Alteio L."/>
            <person name="Goudeau D."/>
            <person name="Ryan E.M."/>
            <person name="Malmstrom R.R."/>
            <person name="Blanchard J."/>
            <person name="Woyke T."/>
        </authorList>
    </citation>
    <scope>NUCLEOTIDE SEQUENCE</scope>
    <source>
        <strain evidence="5">EDV1</strain>
    </source>
</reference>
<dbReference type="EMBL" id="MK072066">
    <property type="protein sequence ID" value="AYV77719.1"/>
    <property type="molecule type" value="Genomic_DNA"/>
</dbReference>
<dbReference type="Gene3D" id="3.30.40.10">
    <property type="entry name" value="Zinc/RING finger domain, C3HC4 (zinc finger)"/>
    <property type="match status" value="1"/>
</dbReference>
<evidence type="ECO:0000256" key="2">
    <source>
        <dbReference type="ARBA" id="ARBA00022771"/>
    </source>
</evidence>
<dbReference type="PROSITE" id="PS50145">
    <property type="entry name" value="ZF_TRAF"/>
    <property type="match status" value="1"/>
</dbReference>
<dbReference type="GO" id="GO:0008270">
    <property type="term" value="F:zinc ion binding"/>
    <property type="evidence" value="ECO:0007669"/>
    <property type="project" value="UniProtKB-KW"/>
</dbReference>
<keyword evidence="1" id="KW-0479">Metal-binding</keyword>
<keyword evidence="3" id="KW-0862">Zinc</keyword>
<evidence type="ECO:0000259" key="4">
    <source>
        <dbReference type="PROSITE" id="PS50145"/>
    </source>
</evidence>
<dbReference type="Pfam" id="PF02176">
    <property type="entry name" value="zf-TRAF"/>
    <property type="match status" value="1"/>
</dbReference>
<evidence type="ECO:0000256" key="1">
    <source>
        <dbReference type="ARBA" id="ARBA00022723"/>
    </source>
</evidence>
<gene>
    <name evidence="5" type="ORF">Edafosvirus1_50</name>
</gene>
<feature type="domain" description="TRAF-type" evidence="4">
    <location>
        <begin position="24"/>
        <end position="75"/>
    </location>
</feature>
<organism evidence="5">
    <name type="scientific">Edafosvirus sp</name>
    <dbReference type="NCBI Taxonomy" id="2487765"/>
    <lineage>
        <taxon>Viruses</taxon>
        <taxon>Varidnaviria</taxon>
        <taxon>Bamfordvirae</taxon>
        <taxon>Nucleocytoviricota</taxon>
        <taxon>Megaviricetes</taxon>
        <taxon>Imitervirales</taxon>
        <taxon>Mimiviridae</taxon>
        <taxon>Klosneuvirinae</taxon>
    </lineage>
</organism>
<evidence type="ECO:0000313" key="5">
    <source>
        <dbReference type="EMBL" id="AYV77719.1"/>
    </source>
</evidence>